<keyword evidence="4" id="KW-0067">ATP-binding</keyword>
<dbReference type="GO" id="GO:0034605">
    <property type="term" value="P:cellular response to heat"/>
    <property type="evidence" value="ECO:0007669"/>
    <property type="project" value="TreeGrafter"/>
</dbReference>
<dbReference type="Pfam" id="PF07724">
    <property type="entry name" value="AAA_2"/>
    <property type="match status" value="1"/>
</dbReference>
<keyword evidence="3" id="KW-0547">Nucleotide-binding</keyword>
<name>A0A5V8YAH5_SALET</name>
<evidence type="ECO:0000313" key="10">
    <source>
        <dbReference type="EMBL" id="EBV4913003.1"/>
    </source>
</evidence>
<feature type="compositionally biased region" description="Polar residues" evidence="7">
    <location>
        <begin position="507"/>
        <end position="516"/>
    </location>
</feature>
<keyword evidence="6" id="KW-0175">Coiled coil</keyword>
<feature type="region of interest" description="Disordered" evidence="7">
    <location>
        <begin position="506"/>
        <end position="537"/>
    </location>
</feature>
<dbReference type="InterPro" id="IPR041546">
    <property type="entry name" value="ClpA/ClpB_AAA_lid"/>
</dbReference>
<dbReference type="CDD" id="cd00009">
    <property type="entry name" value="AAA"/>
    <property type="match status" value="1"/>
</dbReference>
<evidence type="ECO:0000256" key="5">
    <source>
        <dbReference type="ARBA" id="ARBA00023186"/>
    </source>
</evidence>
<dbReference type="EMBL" id="AAHFKB010000048">
    <property type="protein sequence ID" value="EBV4913003.1"/>
    <property type="molecule type" value="Genomic_DNA"/>
</dbReference>
<dbReference type="InterPro" id="IPR036628">
    <property type="entry name" value="Clp_N_dom_sf"/>
</dbReference>
<dbReference type="InterPro" id="IPR027417">
    <property type="entry name" value="P-loop_NTPase"/>
</dbReference>
<organism evidence="10">
    <name type="scientific">Salmonella enterica subsp. enterica serovar Kalamu</name>
    <dbReference type="NCBI Taxonomy" id="2564590"/>
    <lineage>
        <taxon>Bacteria</taxon>
        <taxon>Pseudomonadati</taxon>
        <taxon>Pseudomonadota</taxon>
        <taxon>Gammaproteobacteria</taxon>
        <taxon>Enterobacterales</taxon>
        <taxon>Enterobacteriaceae</taxon>
        <taxon>Salmonella</taxon>
    </lineage>
</organism>
<evidence type="ECO:0000256" key="2">
    <source>
        <dbReference type="ARBA" id="ARBA00022737"/>
    </source>
</evidence>
<dbReference type="Pfam" id="PF23569">
    <property type="entry name" value="NBD_SMAX1"/>
    <property type="match status" value="1"/>
</dbReference>
<dbReference type="InterPro" id="IPR003593">
    <property type="entry name" value="AAA+_ATPase"/>
</dbReference>
<dbReference type="NCBIfam" id="TIGR03345">
    <property type="entry name" value="VI_ClpV1"/>
    <property type="match status" value="1"/>
</dbReference>
<dbReference type="PANTHER" id="PTHR11638">
    <property type="entry name" value="ATP-DEPENDENT CLP PROTEASE"/>
    <property type="match status" value="1"/>
</dbReference>
<comment type="caution">
    <text evidence="10">The sequence shown here is derived from an EMBL/GenBank/DDBJ whole genome shotgun (WGS) entry which is preliminary data.</text>
</comment>
<comment type="similarity">
    <text evidence="1">Belongs to the ClpA/ClpB family.</text>
</comment>
<dbReference type="InterPro" id="IPR001270">
    <property type="entry name" value="ClpA/B"/>
</dbReference>
<sequence length="911" mass="99428">MIQIDLATLVKRLAPFAKQALEAAASECMSQQAAEITVSHVLIQMLATPRSDFRVIAERAEIGADDLRQALTVENYATTHSSDSYPSFSPMLVEWLKEAWLLASAEMQQSELRGGVLLLALLHSPLRYLPPAAARLLTAINRDLLRQDFAGWTKESAESVIPNADGQAASAIADTGDTLLARYAKNMTDDARQGRLDPVLCRDNEIDLMIDILCRRRKNNPVVVGEAGVGKSALIEGLALRIIAGQVPDKLRDTDIMTLDLGALQAGASVKGEFEKRFKGLMAEVIQSPKPVILFIDEAHTLIGAGNQQGGLDISNLLKPALARGELKTIAATTWSEYKKYFEKDAALSRRFQLVKVSEPNAAEATIILRGLSAVYEQSHGVLIDDEALQAAATLSERYLSGRQLPDKAIDVLDTACARVAINLSSPPRQISALTTLRQQCEAEIRQLEREIRIGLRSDTSRLNEVLAQYDETLSELEALEAAWRQQQALVQEIIALRKGLLDETDATGNDETATPETEAVGSDDESVTAPPEAEPEISPAARLAQLTAELDALHHTQLLVSPHVDKKQIASVIAEWTGVPLNRLSQNEMSVITDLPQWLGDTIKGQALAIKHLHKHLLTARADLRRPGRPLGAFLLAGPSGVGKTETVLQLAELLYGGRQYLTTINMSEFQEKHTVSRLIGSPPGYVGYGEGGVLTEAIRQKPYSVVLLDEVEKAHPDVLNLFYQAFDKGEMADGEGRLIDCKNVVFFLTSNLGYQVIVEHADNPEAMQEALYPVLADFFKPALLARMEVVPYLPLSRETLAVIIAGKLARLDNVLRARFGAEVVIEPEVTDEIMQRVTRAENGARMLESVIDGEMLPPLSLLLLQKMAANIAIARITLGVANGAFTADVEDVPDEDTQPVAETEDEAVL</sequence>
<gene>
    <name evidence="10" type="primary">clpV</name>
    <name evidence="10" type="ORF">DO575_22490</name>
</gene>
<accession>A0A5V8YAH5</accession>
<dbReference type="InterPro" id="IPR017729">
    <property type="entry name" value="ATPase_T6SS_ClpV1"/>
</dbReference>
<dbReference type="InterPro" id="IPR028299">
    <property type="entry name" value="ClpA/B_CS2"/>
</dbReference>
<dbReference type="SUPFAM" id="SSF81923">
    <property type="entry name" value="Double Clp-N motif"/>
    <property type="match status" value="1"/>
</dbReference>
<evidence type="ECO:0000259" key="8">
    <source>
        <dbReference type="SMART" id="SM00382"/>
    </source>
</evidence>
<dbReference type="Gene3D" id="1.10.8.60">
    <property type="match status" value="1"/>
</dbReference>
<dbReference type="InterPro" id="IPR004176">
    <property type="entry name" value="Clp_R_N"/>
</dbReference>
<dbReference type="InterPro" id="IPR058680">
    <property type="entry name" value="NBD_SMAX1-like"/>
</dbReference>
<dbReference type="PROSITE" id="PS00871">
    <property type="entry name" value="CLPAB_2"/>
    <property type="match status" value="1"/>
</dbReference>
<proteinExistence type="inferred from homology"/>
<evidence type="ECO:0000256" key="6">
    <source>
        <dbReference type="SAM" id="Coils"/>
    </source>
</evidence>
<dbReference type="SMART" id="SM01086">
    <property type="entry name" value="ClpB_D2-small"/>
    <property type="match status" value="1"/>
</dbReference>
<feature type="domain" description="AAA+ ATPase" evidence="8">
    <location>
        <begin position="217"/>
        <end position="362"/>
    </location>
</feature>
<dbReference type="Gene3D" id="1.10.1780.10">
    <property type="entry name" value="Clp, N-terminal domain"/>
    <property type="match status" value="1"/>
</dbReference>
<dbReference type="Pfam" id="PF02861">
    <property type="entry name" value="Clp_N"/>
    <property type="match status" value="1"/>
</dbReference>
<dbReference type="GO" id="GO:0016887">
    <property type="term" value="F:ATP hydrolysis activity"/>
    <property type="evidence" value="ECO:0007669"/>
    <property type="project" value="InterPro"/>
</dbReference>
<evidence type="ECO:0000256" key="3">
    <source>
        <dbReference type="ARBA" id="ARBA00022741"/>
    </source>
</evidence>
<dbReference type="SUPFAM" id="SSF52540">
    <property type="entry name" value="P-loop containing nucleoside triphosphate hydrolases"/>
    <property type="match status" value="2"/>
</dbReference>
<dbReference type="GO" id="GO:0005737">
    <property type="term" value="C:cytoplasm"/>
    <property type="evidence" value="ECO:0007669"/>
    <property type="project" value="TreeGrafter"/>
</dbReference>
<evidence type="ECO:0000256" key="7">
    <source>
        <dbReference type="SAM" id="MobiDB-lite"/>
    </source>
</evidence>
<feature type="coiled-coil region" evidence="6">
    <location>
        <begin position="431"/>
        <end position="487"/>
    </location>
</feature>
<dbReference type="GO" id="GO:0005524">
    <property type="term" value="F:ATP binding"/>
    <property type="evidence" value="ECO:0007669"/>
    <property type="project" value="UniProtKB-KW"/>
</dbReference>
<dbReference type="PRINTS" id="PR00300">
    <property type="entry name" value="CLPPROTEASEA"/>
</dbReference>
<dbReference type="InterPro" id="IPR050130">
    <property type="entry name" value="ClpA_ClpB"/>
</dbReference>
<reference evidence="10" key="1">
    <citation type="submission" date="2018-06" db="EMBL/GenBank/DDBJ databases">
        <authorList>
            <person name="Ashton P.M."/>
            <person name="Dallman T."/>
            <person name="Nair S."/>
            <person name="De Pinna E."/>
            <person name="Peters T."/>
            <person name="Grant K."/>
        </authorList>
    </citation>
    <scope>NUCLEOTIDE SEQUENCE</scope>
    <source>
        <strain evidence="10">445985</strain>
    </source>
</reference>
<dbReference type="PROSITE" id="PS00870">
    <property type="entry name" value="CLPAB_1"/>
    <property type="match status" value="1"/>
</dbReference>
<dbReference type="Pfam" id="PF10431">
    <property type="entry name" value="ClpB_D2-small"/>
    <property type="match status" value="1"/>
</dbReference>
<dbReference type="Pfam" id="PF17871">
    <property type="entry name" value="AAA_lid_9"/>
    <property type="match status" value="1"/>
</dbReference>
<dbReference type="SMART" id="SM00382">
    <property type="entry name" value="AAA"/>
    <property type="match status" value="2"/>
</dbReference>
<dbReference type="InterPro" id="IPR003959">
    <property type="entry name" value="ATPase_AAA_core"/>
</dbReference>
<dbReference type="PANTHER" id="PTHR11638:SF182">
    <property type="entry name" value="CLP ATPASE"/>
    <property type="match status" value="1"/>
</dbReference>
<dbReference type="Gene3D" id="3.40.50.300">
    <property type="entry name" value="P-loop containing nucleotide triphosphate hydrolases"/>
    <property type="match status" value="3"/>
</dbReference>
<keyword evidence="2" id="KW-0677">Repeat</keyword>
<keyword evidence="5" id="KW-0143">Chaperone</keyword>
<protein>
    <submittedName>
        <fullName evidence="10">Type VI secretion system ATPase TssH</fullName>
    </submittedName>
</protein>
<dbReference type="CDD" id="cd19499">
    <property type="entry name" value="RecA-like_ClpB_Hsp104-like"/>
    <property type="match status" value="1"/>
</dbReference>
<dbReference type="AlphaFoldDB" id="A0A5V8YAH5"/>
<feature type="domain" description="Clp ATPase C-terminal" evidence="9">
    <location>
        <begin position="797"/>
        <end position="889"/>
    </location>
</feature>
<dbReference type="InterPro" id="IPR019489">
    <property type="entry name" value="Clp_ATPase_C"/>
</dbReference>
<evidence type="ECO:0000259" key="9">
    <source>
        <dbReference type="SMART" id="SM01086"/>
    </source>
</evidence>
<evidence type="ECO:0000256" key="1">
    <source>
        <dbReference type="ARBA" id="ARBA00008675"/>
    </source>
</evidence>
<feature type="domain" description="AAA+ ATPase" evidence="8">
    <location>
        <begin position="631"/>
        <end position="779"/>
    </location>
</feature>
<dbReference type="InterPro" id="IPR018368">
    <property type="entry name" value="ClpA/B_CS1"/>
</dbReference>
<evidence type="ECO:0000256" key="4">
    <source>
        <dbReference type="ARBA" id="ARBA00022840"/>
    </source>
</evidence>